<comment type="caution">
    <text evidence="2">The sequence shown here is derived from an EMBL/GenBank/DDBJ whole genome shotgun (WGS) entry which is preliminary data.</text>
</comment>
<dbReference type="PANTHER" id="PTHR33670:SF14">
    <property type="entry name" value="T20H2.15 PROTEIN"/>
    <property type="match status" value="1"/>
</dbReference>
<dbReference type="AlphaFoldDB" id="A0ABD1HX97"/>
<dbReference type="Proteomes" id="UP001567538">
    <property type="component" value="Unassembled WGS sequence"/>
</dbReference>
<name>A0ABD1HX97_SALDI</name>
<protein>
    <submittedName>
        <fullName evidence="2">Uncharacterized protein</fullName>
    </submittedName>
</protein>
<reference evidence="2 3" key="1">
    <citation type="submission" date="2024-06" db="EMBL/GenBank/DDBJ databases">
        <title>A chromosome level genome sequence of Diviner's sage (Salvia divinorum).</title>
        <authorList>
            <person name="Ford S.A."/>
            <person name="Ro D.-K."/>
            <person name="Ness R.W."/>
            <person name="Phillips M.A."/>
        </authorList>
    </citation>
    <scope>NUCLEOTIDE SEQUENCE [LARGE SCALE GENOMIC DNA]</scope>
    <source>
        <strain evidence="2">SAF-2024a</strain>
        <tissue evidence="2">Leaf</tissue>
    </source>
</reference>
<feature type="region of interest" description="Disordered" evidence="1">
    <location>
        <begin position="1"/>
        <end position="102"/>
    </location>
</feature>
<organism evidence="2 3">
    <name type="scientific">Salvia divinorum</name>
    <name type="common">Maria pastora</name>
    <name type="synonym">Diviner's sage</name>
    <dbReference type="NCBI Taxonomy" id="28513"/>
    <lineage>
        <taxon>Eukaryota</taxon>
        <taxon>Viridiplantae</taxon>
        <taxon>Streptophyta</taxon>
        <taxon>Embryophyta</taxon>
        <taxon>Tracheophyta</taxon>
        <taxon>Spermatophyta</taxon>
        <taxon>Magnoliopsida</taxon>
        <taxon>eudicotyledons</taxon>
        <taxon>Gunneridae</taxon>
        <taxon>Pentapetalae</taxon>
        <taxon>asterids</taxon>
        <taxon>lamiids</taxon>
        <taxon>Lamiales</taxon>
        <taxon>Lamiaceae</taxon>
        <taxon>Nepetoideae</taxon>
        <taxon>Mentheae</taxon>
        <taxon>Salviinae</taxon>
        <taxon>Salvia</taxon>
        <taxon>Salvia subgen. Calosphace</taxon>
    </lineage>
</organism>
<evidence type="ECO:0000256" key="1">
    <source>
        <dbReference type="SAM" id="MobiDB-lite"/>
    </source>
</evidence>
<evidence type="ECO:0000313" key="3">
    <source>
        <dbReference type="Proteomes" id="UP001567538"/>
    </source>
</evidence>
<gene>
    <name evidence="2" type="ORF">AAHA92_03847</name>
</gene>
<keyword evidence="3" id="KW-1185">Reference proteome</keyword>
<dbReference type="PANTHER" id="PTHR33670">
    <property type="entry name" value="SPLICING FACTOR, PROLINE- AND GLUTAMINE-RICH-LIKE"/>
    <property type="match status" value="1"/>
</dbReference>
<evidence type="ECO:0000313" key="2">
    <source>
        <dbReference type="EMBL" id="KAL1561100.1"/>
    </source>
</evidence>
<feature type="compositionally biased region" description="Basic and acidic residues" evidence="1">
    <location>
        <begin position="84"/>
        <end position="97"/>
    </location>
</feature>
<proteinExistence type="predicted"/>
<sequence>MERRNSLHGIDLYNSHHKNRNPKPNHYTSKGLLRAPPLSLLHSAAFSLPPPQQPPLLPLPRRASSFPAKTATGNRRKSTKSSTSRKEEKETHPKISRDTAAAARNIARAGRFDSSVRDVVKDRVDMLLDSVMFAISPPPPSSLPLPSFSLRTKLSCNAVAAGVDAGATDDLRRLLRLQ</sequence>
<accession>A0ABD1HX97</accession>
<dbReference type="EMBL" id="JBEAFC010000003">
    <property type="protein sequence ID" value="KAL1561100.1"/>
    <property type="molecule type" value="Genomic_DNA"/>
</dbReference>
<feature type="compositionally biased region" description="Pro residues" evidence="1">
    <location>
        <begin position="48"/>
        <end position="58"/>
    </location>
</feature>